<accession>A0A9P7YQ42</accession>
<dbReference type="EMBL" id="MU251383">
    <property type="protein sequence ID" value="KAG9237596.1"/>
    <property type="molecule type" value="Genomic_DNA"/>
</dbReference>
<keyword evidence="3" id="KW-1185">Reference proteome</keyword>
<proteinExistence type="predicted"/>
<reference evidence="2" key="1">
    <citation type="journal article" date="2021" name="IMA Fungus">
        <title>Genomic characterization of three marine fungi, including Emericellopsis atlantica sp. nov. with signatures of a generalist lifestyle and marine biomass degradation.</title>
        <authorList>
            <person name="Hagestad O.C."/>
            <person name="Hou L."/>
            <person name="Andersen J.H."/>
            <person name="Hansen E.H."/>
            <person name="Altermark B."/>
            <person name="Li C."/>
            <person name="Kuhnert E."/>
            <person name="Cox R.J."/>
            <person name="Crous P.W."/>
            <person name="Spatafora J.W."/>
            <person name="Lail K."/>
            <person name="Amirebrahimi M."/>
            <person name="Lipzen A."/>
            <person name="Pangilinan J."/>
            <person name="Andreopoulos W."/>
            <person name="Hayes R.D."/>
            <person name="Ng V."/>
            <person name="Grigoriev I.V."/>
            <person name="Jackson S.A."/>
            <person name="Sutton T.D.S."/>
            <person name="Dobson A.D.W."/>
            <person name="Rama T."/>
        </authorList>
    </citation>
    <scope>NUCLEOTIDE SEQUENCE</scope>
    <source>
        <strain evidence="2">TRa018bII</strain>
    </source>
</reference>
<name>A0A9P7YQ42_9HELO</name>
<dbReference type="AlphaFoldDB" id="A0A9P7YQ42"/>
<feature type="region of interest" description="Disordered" evidence="1">
    <location>
        <begin position="25"/>
        <end position="65"/>
    </location>
</feature>
<organism evidence="2 3">
    <name type="scientific">Amylocarpus encephaloides</name>
    <dbReference type="NCBI Taxonomy" id="45428"/>
    <lineage>
        <taxon>Eukaryota</taxon>
        <taxon>Fungi</taxon>
        <taxon>Dikarya</taxon>
        <taxon>Ascomycota</taxon>
        <taxon>Pezizomycotina</taxon>
        <taxon>Leotiomycetes</taxon>
        <taxon>Helotiales</taxon>
        <taxon>Helotiales incertae sedis</taxon>
        <taxon>Amylocarpus</taxon>
    </lineage>
</organism>
<protein>
    <submittedName>
        <fullName evidence="2">Uncharacterized protein</fullName>
    </submittedName>
</protein>
<evidence type="ECO:0000256" key="1">
    <source>
        <dbReference type="SAM" id="MobiDB-lite"/>
    </source>
</evidence>
<sequence>MILRALSASAATPFVNGAHIGHHTLAEHRASNGPHSNNLSASGRNPPHALHSTASARVTERERSRRLKFVIPPDCHTGLRAQDHSHHGWPIVN</sequence>
<evidence type="ECO:0000313" key="3">
    <source>
        <dbReference type="Proteomes" id="UP000824998"/>
    </source>
</evidence>
<feature type="compositionally biased region" description="Polar residues" evidence="1">
    <location>
        <begin position="33"/>
        <end position="43"/>
    </location>
</feature>
<comment type="caution">
    <text evidence="2">The sequence shown here is derived from an EMBL/GenBank/DDBJ whole genome shotgun (WGS) entry which is preliminary data.</text>
</comment>
<evidence type="ECO:0000313" key="2">
    <source>
        <dbReference type="EMBL" id="KAG9237596.1"/>
    </source>
</evidence>
<dbReference type="Proteomes" id="UP000824998">
    <property type="component" value="Unassembled WGS sequence"/>
</dbReference>
<gene>
    <name evidence="2" type="ORF">BJ875DRAFT_136442</name>
</gene>